<proteinExistence type="predicted"/>
<name>A0A1U8B408_NELNU</name>
<evidence type="ECO:0000313" key="1">
    <source>
        <dbReference type="Proteomes" id="UP000189703"/>
    </source>
</evidence>
<dbReference type="AlphaFoldDB" id="A0A1U8B408"/>
<dbReference type="eggNOG" id="ENOG502S7PA">
    <property type="taxonomic scope" value="Eukaryota"/>
</dbReference>
<accession>A0A1U8B408</accession>
<protein>
    <submittedName>
        <fullName evidence="2">SKI family transcriptional corepressor 2-like</fullName>
    </submittedName>
</protein>
<dbReference type="PANTHER" id="PTHR48235">
    <property type="entry name" value="OS01G0916700 PROTEIN"/>
    <property type="match status" value="1"/>
</dbReference>
<dbReference type="RefSeq" id="XP_010274068.1">
    <property type="nucleotide sequence ID" value="XM_010275766.2"/>
</dbReference>
<organism evidence="1 2">
    <name type="scientific">Nelumbo nucifera</name>
    <name type="common">Sacred lotus</name>
    <dbReference type="NCBI Taxonomy" id="4432"/>
    <lineage>
        <taxon>Eukaryota</taxon>
        <taxon>Viridiplantae</taxon>
        <taxon>Streptophyta</taxon>
        <taxon>Embryophyta</taxon>
        <taxon>Tracheophyta</taxon>
        <taxon>Spermatophyta</taxon>
        <taxon>Magnoliopsida</taxon>
        <taxon>Proteales</taxon>
        <taxon>Nelumbonaceae</taxon>
        <taxon>Nelumbo</taxon>
    </lineage>
</organism>
<dbReference type="Proteomes" id="UP000189703">
    <property type="component" value="Unplaced"/>
</dbReference>
<dbReference type="OMA" id="HHRIHVH"/>
<dbReference type="KEGG" id="nnu:104609441"/>
<evidence type="ECO:0000313" key="2">
    <source>
        <dbReference type="RefSeq" id="XP_010274068.1"/>
    </source>
</evidence>
<dbReference type="GeneID" id="104609441"/>
<reference evidence="2" key="1">
    <citation type="submission" date="2025-08" db="UniProtKB">
        <authorList>
            <consortium name="RefSeq"/>
        </authorList>
    </citation>
    <scope>IDENTIFICATION</scope>
</reference>
<keyword evidence="1" id="KW-1185">Reference proteome</keyword>
<dbReference type="PANTHER" id="PTHR48235:SF1">
    <property type="entry name" value="OS01G0916700 PROTEIN"/>
    <property type="match status" value="1"/>
</dbReference>
<gene>
    <name evidence="2" type="primary">LOC104609441</name>
</gene>
<sequence>METLQHGSGAPAPPHATHHHMYNHPFLFCPHHHCHHHHHHHHHHPFCRPKPHCGFHVLPFHPFCHIHLRPCFSSPPPFFPLPLPLPLPPTLSRLVSEKPEPGYSLSIVDNQKVVGSESKEAYDSGALGQEDLMEKLEEEEEEEEPVFVMTDEWMEFFAKSEAKRRQEKKQAKNKGKK</sequence>
<dbReference type="OrthoDB" id="1931495at2759"/>